<organism evidence="2 3">
    <name type="scientific">Bradyrhizobium cosmicum</name>
    <dbReference type="NCBI Taxonomy" id="1404864"/>
    <lineage>
        <taxon>Bacteria</taxon>
        <taxon>Pseudomonadati</taxon>
        <taxon>Pseudomonadota</taxon>
        <taxon>Alphaproteobacteria</taxon>
        <taxon>Hyphomicrobiales</taxon>
        <taxon>Nitrobacteraceae</taxon>
        <taxon>Bradyrhizobium</taxon>
    </lineage>
</organism>
<dbReference type="InterPro" id="IPR009057">
    <property type="entry name" value="Homeodomain-like_sf"/>
</dbReference>
<evidence type="ECO:0008006" key="4">
    <source>
        <dbReference type="Google" id="ProtNLM"/>
    </source>
</evidence>
<dbReference type="EMBL" id="AP012279">
    <property type="protein sequence ID" value="BAL77051.1"/>
    <property type="molecule type" value="Genomic_DNA"/>
</dbReference>
<accession>A0AAI8QD39</accession>
<dbReference type="SUPFAM" id="SSF46689">
    <property type="entry name" value="Homeodomain-like"/>
    <property type="match status" value="1"/>
</dbReference>
<protein>
    <recommendedName>
        <fullName evidence="4">Myb-like domain-containing protein</fullName>
    </recommendedName>
</protein>
<dbReference type="InterPro" id="IPR001005">
    <property type="entry name" value="SANT/Myb"/>
</dbReference>
<keyword evidence="3" id="KW-1185">Reference proteome</keyword>
<dbReference type="Gene3D" id="1.10.10.60">
    <property type="entry name" value="Homeodomain-like"/>
    <property type="match status" value="1"/>
</dbReference>
<proteinExistence type="predicted"/>
<name>A0AAI8QD39_9BRAD</name>
<feature type="region of interest" description="Disordered" evidence="1">
    <location>
        <begin position="128"/>
        <end position="152"/>
    </location>
</feature>
<evidence type="ECO:0000313" key="3">
    <source>
        <dbReference type="Proteomes" id="UP000007886"/>
    </source>
</evidence>
<dbReference type="RefSeq" id="WP_015686338.1">
    <property type="nucleotide sequence ID" value="NC_017082.1"/>
</dbReference>
<sequence>MIRAKKVRWTSADDEKLLRLRDGERLSFPEIVKQMPGRTQGACELRYYMGLKGVRDGTERPKGPKPFLPAVSWRKRGAVKAGVVLEPPVAVASLPVPVPPPVVERRRMPSLDHLRERAELQLRIDRQGLTAGFFGDPPPGRSALDQRRSGDG</sequence>
<dbReference type="Proteomes" id="UP000007886">
    <property type="component" value="Chromosome"/>
</dbReference>
<evidence type="ECO:0000256" key="1">
    <source>
        <dbReference type="SAM" id="MobiDB-lite"/>
    </source>
</evidence>
<dbReference type="KEGG" id="brs:S23_38560"/>
<dbReference type="Pfam" id="PF13921">
    <property type="entry name" value="Myb_DNA-bind_6"/>
    <property type="match status" value="1"/>
</dbReference>
<evidence type="ECO:0000313" key="2">
    <source>
        <dbReference type="EMBL" id="BAL77051.1"/>
    </source>
</evidence>
<dbReference type="AlphaFoldDB" id="A0AAI8QD39"/>
<gene>
    <name evidence="2" type="ORF">S23_38560</name>
</gene>
<dbReference type="CDD" id="cd00167">
    <property type="entry name" value="SANT"/>
    <property type="match status" value="1"/>
</dbReference>
<reference evidence="2 3" key="1">
    <citation type="journal article" date="2012" name="Microbes Environ.">
        <title>Complete genome sequence of Bradyrhizobium sp. S23321: insights into symbiosis evolution in soil oligotrophs.</title>
        <authorList>
            <person name="Okubo T."/>
            <person name="Tsukui T."/>
            <person name="Maita H."/>
            <person name="Okamoto S."/>
            <person name="Oshima K."/>
            <person name="Fujisawa T."/>
            <person name="Saito A."/>
            <person name="Futamata H."/>
            <person name="Hattori R."/>
            <person name="Shimomura Y."/>
            <person name="Haruta S."/>
            <person name="Morimoto S."/>
            <person name="Wang Y."/>
            <person name="Sakai Y."/>
            <person name="Hattori M."/>
            <person name="Aizawa S."/>
            <person name="Nagashima K.V.P."/>
            <person name="Masuda S."/>
            <person name="Hattori T."/>
            <person name="Yamashita A."/>
            <person name="Bao Z."/>
            <person name="Hayatsu M."/>
            <person name="Kajiya-Kanegae H."/>
            <person name="Yoshinaga I."/>
            <person name="Sakamoto K."/>
            <person name="Toyota K."/>
            <person name="Nakao M."/>
            <person name="Kohara M."/>
            <person name="Anda M."/>
            <person name="Niwa R."/>
            <person name="Jung-Hwan P."/>
            <person name="Sameshima-Saito R."/>
            <person name="Tokuda S."/>
            <person name="Yamamoto S."/>
            <person name="Yamamoto S."/>
            <person name="Yokoyama T."/>
            <person name="Akutsu T."/>
            <person name="Nakamura Y."/>
            <person name="Nakahira-Yanaka Y."/>
            <person name="Takada Hoshino Y."/>
            <person name="Hirakawa H."/>
            <person name="Mitsui H."/>
            <person name="Terasawa K."/>
            <person name="Itakura M."/>
            <person name="Sato S."/>
            <person name="Ikeda-Ohtsubo W."/>
            <person name="Sakakura N."/>
            <person name="Kaminuma E."/>
            <person name="Minamisawa K."/>
        </authorList>
    </citation>
    <scope>NUCLEOTIDE SEQUENCE [LARGE SCALE GENOMIC DNA]</scope>
    <source>
        <strain evidence="2 3">S23321</strain>
    </source>
</reference>